<evidence type="ECO:0000313" key="2">
    <source>
        <dbReference type="EMBL" id="KAK1468016.1"/>
    </source>
</evidence>
<feature type="non-terminal residue" evidence="2">
    <location>
        <position position="1"/>
    </location>
</feature>
<organism evidence="2 3">
    <name type="scientific">Colletotrichum cuscutae</name>
    <dbReference type="NCBI Taxonomy" id="1209917"/>
    <lineage>
        <taxon>Eukaryota</taxon>
        <taxon>Fungi</taxon>
        <taxon>Dikarya</taxon>
        <taxon>Ascomycota</taxon>
        <taxon>Pezizomycotina</taxon>
        <taxon>Sordariomycetes</taxon>
        <taxon>Hypocreomycetidae</taxon>
        <taxon>Glomerellales</taxon>
        <taxon>Glomerellaceae</taxon>
        <taxon>Colletotrichum</taxon>
        <taxon>Colletotrichum acutatum species complex</taxon>
    </lineage>
</organism>
<accession>A0AAI9XXU6</accession>
<comment type="caution">
    <text evidence="2">The sequence shown here is derived from an EMBL/GenBank/DDBJ whole genome shotgun (WGS) entry which is preliminary data.</text>
</comment>
<dbReference type="AlphaFoldDB" id="A0AAI9XXU6"/>
<dbReference type="Proteomes" id="UP001239213">
    <property type="component" value="Unassembled WGS sequence"/>
</dbReference>
<proteinExistence type="predicted"/>
<dbReference type="EMBL" id="MPDP01000254">
    <property type="protein sequence ID" value="KAK1468016.1"/>
    <property type="molecule type" value="Genomic_DNA"/>
</dbReference>
<keyword evidence="1" id="KW-0812">Transmembrane</keyword>
<reference evidence="2" key="1">
    <citation type="submission" date="2016-11" db="EMBL/GenBank/DDBJ databases">
        <title>The genome sequence of Colletotrichum cuscutae.</title>
        <authorList>
            <person name="Baroncelli R."/>
        </authorList>
    </citation>
    <scope>NUCLEOTIDE SEQUENCE</scope>
    <source>
        <strain evidence="2">IMI 304802</strain>
    </source>
</reference>
<sequence>ILIYLYILPLLATRAVLSIIYIVLIHSISKYSHYLTRLFFF</sequence>
<feature type="transmembrane region" description="Helical" evidence="1">
    <location>
        <begin position="6"/>
        <end position="28"/>
    </location>
</feature>
<evidence type="ECO:0000256" key="1">
    <source>
        <dbReference type="SAM" id="Phobius"/>
    </source>
</evidence>
<keyword evidence="1" id="KW-0472">Membrane</keyword>
<name>A0AAI9XXU6_9PEZI</name>
<evidence type="ECO:0000313" key="3">
    <source>
        <dbReference type="Proteomes" id="UP001239213"/>
    </source>
</evidence>
<protein>
    <submittedName>
        <fullName evidence="2">Uncharacterized protein</fullName>
    </submittedName>
</protein>
<keyword evidence="3" id="KW-1185">Reference proteome</keyword>
<gene>
    <name evidence="2" type="ORF">CCUS01_06720</name>
</gene>
<keyword evidence="1" id="KW-1133">Transmembrane helix</keyword>